<feature type="region of interest" description="Disordered" evidence="1">
    <location>
        <begin position="363"/>
        <end position="408"/>
    </location>
</feature>
<dbReference type="CDD" id="cd20071">
    <property type="entry name" value="SET_SMYD"/>
    <property type="match status" value="1"/>
</dbReference>
<dbReference type="PROSITE" id="PS50280">
    <property type="entry name" value="SET"/>
    <property type="match status" value="1"/>
</dbReference>
<feature type="compositionally biased region" description="Basic and acidic residues" evidence="1">
    <location>
        <begin position="374"/>
        <end position="385"/>
    </location>
</feature>
<dbReference type="SUPFAM" id="SSF82199">
    <property type="entry name" value="SET domain"/>
    <property type="match status" value="1"/>
</dbReference>
<dbReference type="InterPro" id="IPR050869">
    <property type="entry name" value="H3K4_H4K5_MeTrfase"/>
</dbReference>
<dbReference type="SMART" id="SM00317">
    <property type="entry name" value="SET"/>
    <property type="match status" value="1"/>
</dbReference>
<dbReference type="EMBL" id="GBEZ01007733">
    <property type="protein sequence ID" value="JAC77750.1"/>
    <property type="molecule type" value="Transcribed_RNA"/>
</dbReference>
<feature type="non-terminal residue" evidence="3">
    <location>
        <position position="431"/>
    </location>
</feature>
<dbReference type="AlphaFoldDB" id="A0A061S4C3"/>
<organism evidence="3">
    <name type="scientific">Tetraselmis sp. GSL018</name>
    <dbReference type="NCBI Taxonomy" id="582737"/>
    <lineage>
        <taxon>Eukaryota</taxon>
        <taxon>Viridiplantae</taxon>
        <taxon>Chlorophyta</taxon>
        <taxon>core chlorophytes</taxon>
        <taxon>Chlorodendrophyceae</taxon>
        <taxon>Chlorodendrales</taxon>
        <taxon>Chlorodendraceae</taxon>
        <taxon>Tetraselmis</taxon>
    </lineage>
</organism>
<feature type="domain" description="SET" evidence="2">
    <location>
        <begin position="25"/>
        <end position="181"/>
    </location>
</feature>
<dbReference type="Pfam" id="PF00856">
    <property type="entry name" value="SET"/>
    <property type="match status" value="1"/>
</dbReference>
<accession>A0A061S4C3</accession>
<dbReference type="InterPro" id="IPR001214">
    <property type="entry name" value="SET_dom"/>
</dbReference>
<gene>
    <name evidence="3" type="ORF">TSPGSL018_16863</name>
</gene>
<sequence>METFSINETIMPVDLQQTEGAAFHPEVSVVSFPDKGRGIVANSDLGAGIVVVRETPLLVSACSDYEAWKKLATRIMESDVQKCFSHLCALPPGTNTTSFCDIEADSERDRKVFQQIKANAFCGKSPDGRLQLCLFSLVSFCNHSCEPNAALSRPRKESDGERALYTLRQIPRGEELTICYDSNLLWLPQRYRKARTAKTWGFECRCQRCVEELSTQGTAQTLPCLDRFFDLDGRLADWISREEQSPGKEAEISVTDVYEESCELQGADHWQTHVAREELLMTALRGDGREIDFDILLEHIGRVAMRVPPAHPHFLTWFEILEKVVASNGTEVARHAEWREEVSRLRGMVAPWRGVLALNSVAEPTRAPRRRRERQAEGRPGEARESAPPPPPPPRTTPSRCHRRAPSPTSLPIEVRACCRRCLFKEKSRAA</sequence>
<feature type="compositionally biased region" description="Pro residues" evidence="1">
    <location>
        <begin position="387"/>
        <end position="396"/>
    </location>
</feature>
<evidence type="ECO:0000313" key="3">
    <source>
        <dbReference type="EMBL" id="JAC77750.1"/>
    </source>
</evidence>
<dbReference type="Gene3D" id="2.170.270.10">
    <property type="entry name" value="SET domain"/>
    <property type="match status" value="1"/>
</dbReference>
<dbReference type="PANTHER" id="PTHR12197">
    <property type="entry name" value="HISTONE-LYSINE N-METHYLTRANSFERASE SMYD"/>
    <property type="match status" value="1"/>
</dbReference>
<evidence type="ECO:0000259" key="2">
    <source>
        <dbReference type="PROSITE" id="PS50280"/>
    </source>
</evidence>
<proteinExistence type="predicted"/>
<name>A0A061S4C3_9CHLO</name>
<protein>
    <submittedName>
        <fullName evidence="3">Set domain protein</fullName>
    </submittedName>
</protein>
<dbReference type="InterPro" id="IPR046341">
    <property type="entry name" value="SET_dom_sf"/>
</dbReference>
<evidence type="ECO:0000256" key="1">
    <source>
        <dbReference type="SAM" id="MobiDB-lite"/>
    </source>
</evidence>
<reference evidence="3" key="1">
    <citation type="submission" date="2014-05" db="EMBL/GenBank/DDBJ databases">
        <title>The transcriptome of the halophilic microalga Tetraselmis sp. GSL018 isolated from the Great Salt Lake, Utah.</title>
        <authorList>
            <person name="Jinkerson R.E."/>
            <person name="D'Adamo S."/>
            <person name="Posewitz M.C."/>
        </authorList>
    </citation>
    <scope>NUCLEOTIDE SEQUENCE</scope>
    <source>
        <strain evidence="3">GSL018</strain>
    </source>
</reference>